<proteinExistence type="predicted"/>
<dbReference type="AlphaFoldDB" id="G4QCE3"/>
<dbReference type="KEGG" id="tas:TASI_0290"/>
<name>G4QCE3_TAYAM</name>
<organism evidence="2 3">
    <name type="scientific">Taylorella asinigenitalis (strain MCE3)</name>
    <dbReference type="NCBI Taxonomy" id="1008459"/>
    <lineage>
        <taxon>Bacteria</taxon>
        <taxon>Pseudomonadati</taxon>
        <taxon>Pseudomonadota</taxon>
        <taxon>Betaproteobacteria</taxon>
        <taxon>Burkholderiales</taxon>
        <taxon>Alcaligenaceae</taxon>
        <taxon>Taylorella</taxon>
    </lineage>
</organism>
<dbReference type="HOGENOM" id="CLU_2290316_0_0_4"/>
<dbReference type="RefSeq" id="WP_014110971.1">
    <property type="nucleotide sequence ID" value="NC_016043.1"/>
</dbReference>
<dbReference type="InterPro" id="IPR007655">
    <property type="entry name" value="Slam_C"/>
</dbReference>
<dbReference type="EMBL" id="CP003059">
    <property type="protein sequence ID" value="AEP36073.1"/>
    <property type="molecule type" value="Genomic_DNA"/>
</dbReference>
<dbReference type="eggNOG" id="COG4783">
    <property type="taxonomic scope" value="Bacteria"/>
</dbReference>
<protein>
    <submittedName>
        <fullName evidence="2">TPR repeat protein</fullName>
    </submittedName>
</protein>
<reference evidence="2 3" key="2">
    <citation type="journal article" date="2012" name="PLoS ONE">
        <title>Genomic characterization of the taylorella genus.</title>
        <authorList>
            <person name="Hebert L."/>
            <person name="Moumen B."/>
            <person name="Pons N."/>
            <person name="Duquesne F."/>
            <person name="Breuil M.F."/>
            <person name="Goux D."/>
            <person name="Batto J.M."/>
            <person name="Laugier C."/>
            <person name="Renault P."/>
            <person name="Petry S."/>
        </authorList>
    </citation>
    <scope>NUCLEOTIDE SEQUENCE [LARGE SCALE GENOMIC DNA]</scope>
    <source>
        <strain evidence="2 3">MCE3</strain>
    </source>
</reference>
<reference key="1">
    <citation type="submission" date="2011-09" db="EMBL/GenBank/DDBJ databases">
        <title>Genomic characterization of the Taylorella genus.</title>
        <authorList>
            <person name="Hebert L."/>
            <person name="Moumen B."/>
            <person name="Pons N."/>
            <person name="Duquesne F."/>
            <person name="Breuil M.-F."/>
            <person name="Goux D."/>
            <person name="Batto J.-M."/>
            <person name="Renault P."/>
            <person name="Laugier C."/>
            <person name="Petry S."/>
        </authorList>
    </citation>
    <scope>NUCLEOTIDE SEQUENCE</scope>
    <source>
        <strain>MCE3</strain>
    </source>
</reference>
<dbReference type="Pfam" id="PF04575">
    <property type="entry name" value="SlipAM"/>
    <property type="match status" value="1"/>
</dbReference>
<evidence type="ECO:0000313" key="2">
    <source>
        <dbReference type="EMBL" id="AEP36073.1"/>
    </source>
</evidence>
<evidence type="ECO:0000313" key="3">
    <source>
        <dbReference type="Proteomes" id="UP000009284"/>
    </source>
</evidence>
<feature type="domain" description="Surface lipoprotein assembly modifier C-terminal" evidence="1">
    <location>
        <begin position="16"/>
        <end position="101"/>
    </location>
</feature>
<sequence length="101" mass="11801">MNPYYEALPPEAKEPIVQSWAGGLTTQFEASKHFKKFDGIGFFNNVQINHDYELGATIWHRNIHFKGLTPRINYTYHKAKSNVPLYSYNKHNLYFSVSKSF</sequence>
<evidence type="ECO:0000259" key="1">
    <source>
        <dbReference type="Pfam" id="PF04575"/>
    </source>
</evidence>
<accession>G4QCE3</accession>
<gene>
    <name evidence="2" type="ordered locus">TASI_0290</name>
</gene>
<keyword evidence="3" id="KW-1185">Reference proteome</keyword>
<dbReference type="Proteomes" id="UP000009284">
    <property type="component" value="Chromosome"/>
</dbReference>